<protein>
    <submittedName>
        <fullName evidence="2">Uncharacterized protein</fullName>
    </submittedName>
</protein>
<comment type="caution">
    <text evidence="2">The sequence shown here is derived from an EMBL/GenBank/DDBJ whole genome shotgun (WGS) entry which is preliminary data.</text>
</comment>
<feature type="chain" id="PRO_5016008067" evidence="1">
    <location>
        <begin position="23"/>
        <end position="158"/>
    </location>
</feature>
<name>A0A2W5MY47_9BACT</name>
<proteinExistence type="predicted"/>
<evidence type="ECO:0000313" key="2">
    <source>
        <dbReference type="EMBL" id="PZQ45278.1"/>
    </source>
</evidence>
<dbReference type="AlphaFoldDB" id="A0A2W5MY47"/>
<gene>
    <name evidence="2" type="ORF">DI551_07810</name>
</gene>
<feature type="signal peptide" evidence="1">
    <location>
        <begin position="1"/>
        <end position="22"/>
    </location>
</feature>
<reference evidence="2 3" key="1">
    <citation type="submission" date="2017-08" db="EMBL/GenBank/DDBJ databases">
        <title>Infants hospitalized years apart are colonized by the same room-sourced microbial strains.</title>
        <authorList>
            <person name="Brooks B."/>
            <person name="Olm M.R."/>
            <person name="Firek B.A."/>
            <person name="Baker R."/>
            <person name="Thomas B.C."/>
            <person name="Morowitz M.J."/>
            <person name="Banfield J.F."/>
        </authorList>
    </citation>
    <scope>NUCLEOTIDE SEQUENCE [LARGE SCALE GENOMIC DNA]</scope>
    <source>
        <strain evidence="2">S2_005_002_R2_29</strain>
    </source>
</reference>
<evidence type="ECO:0000256" key="1">
    <source>
        <dbReference type="SAM" id="SignalP"/>
    </source>
</evidence>
<accession>A0A2W5MY47</accession>
<organism evidence="2 3">
    <name type="scientific">Micavibrio aeruginosavorus</name>
    <dbReference type="NCBI Taxonomy" id="349221"/>
    <lineage>
        <taxon>Bacteria</taxon>
        <taxon>Pseudomonadati</taxon>
        <taxon>Bdellovibrionota</taxon>
        <taxon>Bdellovibrionia</taxon>
        <taxon>Bdellovibrionales</taxon>
        <taxon>Pseudobdellovibrionaceae</taxon>
        <taxon>Micavibrio</taxon>
    </lineage>
</organism>
<dbReference type="EMBL" id="QFQB01000055">
    <property type="protein sequence ID" value="PZQ45278.1"/>
    <property type="molecule type" value="Genomic_DNA"/>
</dbReference>
<keyword evidence="1" id="KW-0732">Signal</keyword>
<evidence type="ECO:0000313" key="3">
    <source>
        <dbReference type="Proteomes" id="UP000249417"/>
    </source>
</evidence>
<dbReference type="Proteomes" id="UP000249417">
    <property type="component" value="Unassembled WGS sequence"/>
</dbReference>
<sequence length="158" mass="18568">MKTKFLTLLAILALLLSTPAMAAQWWPFGWWPGHWKWTSYKKFHPYLENGKETQNQQWATEDWYVEDWLAQNKDQFAMIDGFFKADILREQTDEDDVPVLIVGPQFYRLGGLDKRRVVMTLDTVYGITASGEHPVIVLKDWHTKREIGFYSKEGLQIE</sequence>